<reference evidence="2 3" key="1">
    <citation type="submission" date="2024-10" db="EMBL/GenBank/DDBJ databases">
        <title>The Natural Products Discovery Center: Release of the First 8490 Sequenced Strains for Exploring Actinobacteria Biosynthetic Diversity.</title>
        <authorList>
            <person name="Kalkreuter E."/>
            <person name="Kautsar S.A."/>
            <person name="Yang D."/>
            <person name="Bader C.D."/>
            <person name="Teijaro C.N."/>
            <person name="Fluegel L."/>
            <person name="Davis C.M."/>
            <person name="Simpson J.R."/>
            <person name="Lauterbach L."/>
            <person name="Steele A.D."/>
            <person name="Gui C."/>
            <person name="Meng S."/>
            <person name="Li G."/>
            <person name="Viehrig K."/>
            <person name="Ye F."/>
            <person name="Su P."/>
            <person name="Kiefer A.F."/>
            <person name="Nichols A."/>
            <person name="Cepeda A.J."/>
            <person name="Yan W."/>
            <person name="Fan B."/>
            <person name="Jiang Y."/>
            <person name="Adhikari A."/>
            <person name="Zheng C.-J."/>
            <person name="Schuster L."/>
            <person name="Cowan T.M."/>
            <person name="Smanski M.J."/>
            <person name="Chevrette M.G."/>
            <person name="De Carvalho L.P.S."/>
            <person name="Shen B."/>
        </authorList>
    </citation>
    <scope>NUCLEOTIDE SEQUENCE [LARGE SCALE GENOMIC DNA]</scope>
    <source>
        <strain evidence="2 3">NPDC049639</strain>
    </source>
</reference>
<protein>
    <submittedName>
        <fullName evidence="2">Thioesterase family protein</fullName>
    </submittedName>
</protein>
<accession>A0ABW8APS6</accession>
<dbReference type="Gene3D" id="3.10.129.10">
    <property type="entry name" value="Hotdog Thioesterase"/>
    <property type="match status" value="1"/>
</dbReference>
<organism evidence="2 3">
    <name type="scientific">Spongisporangium articulatum</name>
    <dbReference type="NCBI Taxonomy" id="3362603"/>
    <lineage>
        <taxon>Bacteria</taxon>
        <taxon>Bacillati</taxon>
        <taxon>Actinomycetota</taxon>
        <taxon>Actinomycetes</taxon>
        <taxon>Kineosporiales</taxon>
        <taxon>Kineosporiaceae</taxon>
        <taxon>Spongisporangium</taxon>
    </lineage>
</organism>
<proteinExistence type="predicted"/>
<gene>
    <name evidence="2" type="ORF">ACIB24_15025</name>
</gene>
<feature type="domain" description="Fluoroacetyl-CoA-specific thioesterase-like" evidence="1">
    <location>
        <begin position="13"/>
        <end position="119"/>
    </location>
</feature>
<dbReference type="PANTHER" id="PTHR36934">
    <property type="entry name" value="BLR0278 PROTEIN"/>
    <property type="match status" value="1"/>
</dbReference>
<dbReference type="SUPFAM" id="SSF54637">
    <property type="entry name" value="Thioesterase/thiol ester dehydrase-isomerase"/>
    <property type="match status" value="1"/>
</dbReference>
<dbReference type="Proteomes" id="UP001612915">
    <property type="component" value="Unassembled WGS sequence"/>
</dbReference>
<keyword evidence="3" id="KW-1185">Reference proteome</keyword>
<dbReference type="EMBL" id="JBITLV010000004">
    <property type="protein sequence ID" value="MFI7588380.1"/>
    <property type="molecule type" value="Genomic_DNA"/>
</dbReference>
<dbReference type="InterPro" id="IPR029069">
    <property type="entry name" value="HotDog_dom_sf"/>
</dbReference>
<dbReference type="RefSeq" id="WP_398281830.1">
    <property type="nucleotide sequence ID" value="NZ_JBITLV010000004.1"/>
</dbReference>
<evidence type="ECO:0000259" key="1">
    <source>
        <dbReference type="Pfam" id="PF22636"/>
    </source>
</evidence>
<evidence type="ECO:0000313" key="2">
    <source>
        <dbReference type="EMBL" id="MFI7588380.1"/>
    </source>
</evidence>
<comment type="caution">
    <text evidence="2">The sequence shown here is derived from an EMBL/GenBank/DDBJ whole genome shotgun (WGS) entry which is preliminary data.</text>
</comment>
<dbReference type="Pfam" id="PF22636">
    <property type="entry name" value="FlK"/>
    <property type="match status" value="1"/>
</dbReference>
<dbReference type="InterPro" id="IPR054485">
    <property type="entry name" value="FlK-like_dom"/>
</dbReference>
<dbReference type="InterPro" id="IPR025540">
    <property type="entry name" value="FlK"/>
</dbReference>
<dbReference type="PANTHER" id="PTHR36934:SF1">
    <property type="entry name" value="THIOESTERASE DOMAIN-CONTAINING PROTEIN"/>
    <property type="match status" value="1"/>
</dbReference>
<sequence>MAEPRSAELIFVVSDDDTAIALGSGDVPVLATPRLLAWCEAATVAAVGGTSSGGDTSVGTRVTLEHLKASPVGARVLVRAEMTYGDGRYVRFAVTAHDGGDAERLVATAEVTRVVVNRERFLARLPRS</sequence>
<name>A0ABW8APS6_9ACTN</name>
<evidence type="ECO:0000313" key="3">
    <source>
        <dbReference type="Proteomes" id="UP001612915"/>
    </source>
</evidence>